<dbReference type="Proteomes" id="UP000332933">
    <property type="component" value="Unassembled WGS sequence"/>
</dbReference>
<dbReference type="EMBL" id="CAADRA010005588">
    <property type="protein sequence ID" value="VFT91482.1"/>
    <property type="molecule type" value="Genomic_DNA"/>
</dbReference>
<evidence type="ECO:0000313" key="4">
    <source>
        <dbReference type="Proteomes" id="UP000332933"/>
    </source>
</evidence>
<feature type="transmembrane region" description="Helical" evidence="1">
    <location>
        <begin position="254"/>
        <end position="278"/>
    </location>
</feature>
<feature type="transmembrane region" description="Helical" evidence="1">
    <location>
        <begin position="379"/>
        <end position="399"/>
    </location>
</feature>
<reference evidence="3 4" key="1">
    <citation type="submission" date="2019-03" db="EMBL/GenBank/DDBJ databases">
        <authorList>
            <person name="Gaulin E."/>
            <person name="Dumas B."/>
        </authorList>
    </citation>
    <scope>NUCLEOTIDE SEQUENCE [LARGE SCALE GENOMIC DNA]</scope>
    <source>
        <strain evidence="3">CBS 568.67</strain>
    </source>
</reference>
<dbReference type="AlphaFoldDB" id="A0A485L1U4"/>
<reference evidence="2" key="2">
    <citation type="submission" date="2019-06" db="EMBL/GenBank/DDBJ databases">
        <title>Genomics analysis of Aphanomyces spp. identifies a new class of oomycete effector associated with host adaptation.</title>
        <authorList>
            <person name="Gaulin E."/>
        </authorList>
    </citation>
    <scope>NUCLEOTIDE SEQUENCE</scope>
    <source>
        <strain evidence="2">CBS 578.67</strain>
    </source>
</reference>
<proteinExistence type="predicted"/>
<evidence type="ECO:0000256" key="1">
    <source>
        <dbReference type="SAM" id="Phobius"/>
    </source>
</evidence>
<evidence type="ECO:0000313" key="2">
    <source>
        <dbReference type="EMBL" id="KAF0694465.1"/>
    </source>
</evidence>
<evidence type="ECO:0000313" key="3">
    <source>
        <dbReference type="EMBL" id="VFT91482.1"/>
    </source>
</evidence>
<feature type="transmembrane region" description="Helical" evidence="1">
    <location>
        <begin position="120"/>
        <end position="143"/>
    </location>
</feature>
<organism evidence="3 4">
    <name type="scientific">Aphanomyces stellatus</name>
    <dbReference type="NCBI Taxonomy" id="120398"/>
    <lineage>
        <taxon>Eukaryota</taxon>
        <taxon>Sar</taxon>
        <taxon>Stramenopiles</taxon>
        <taxon>Oomycota</taxon>
        <taxon>Saprolegniomycetes</taxon>
        <taxon>Saprolegniales</taxon>
        <taxon>Verrucalvaceae</taxon>
        <taxon>Aphanomyces</taxon>
    </lineage>
</organism>
<feature type="transmembrane region" description="Helical" evidence="1">
    <location>
        <begin position="24"/>
        <end position="43"/>
    </location>
</feature>
<keyword evidence="4" id="KW-1185">Reference proteome</keyword>
<name>A0A485L1U4_9STRA</name>
<protein>
    <submittedName>
        <fullName evidence="3">Aste57867_14664 protein</fullName>
    </submittedName>
</protein>
<feature type="transmembrane region" description="Helical" evidence="1">
    <location>
        <begin position="330"/>
        <end position="350"/>
    </location>
</feature>
<accession>A0A485L1U4</accession>
<keyword evidence="1" id="KW-0472">Membrane</keyword>
<dbReference type="OrthoDB" id="71470at2759"/>
<dbReference type="EMBL" id="VJMH01005567">
    <property type="protein sequence ID" value="KAF0694465.1"/>
    <property type="molecule type" value="Genomic_DNA"/>
</dbReference>
<keyword evidence="1" id="KW-0812">Transmembrane</keyword>
<gene>
    <name evidence="3" type="primary">Aste57867_14664</name>
    <name evidence="2" type="ORF">As57867_014609</name>
    <name evidence="3" type="ORF">ASTE57867_14664</name>
</gene>
<sequence length="557" mass="63134">MPKVHVQRGPVRVPRAVRFGRTSVVYTIVYVLYLSLIPFKAYMTEPFPWQLPPLSSLPLNVDASFDVFANTTATYLTSLYNHATVPRGVVFSKHVNTTNSFVLRFTLALPRDGDTHCGDYMSYFPGAVFYSQGMAAFVCGFVARNTSMRLHDPLFQCLQDTFVGIRTAVSCTWLEPSSASNSTYDVYHAVQLLESPWVSWVNFSVRCGLFGYIVHLLWHLYYCHYGPLAQNLRVLGLSQTSNHDYQIQLGDPTWLILSHPFVSLVMVVDCLVNSYYGGAANSRTSQLTDMGEFSLGCLYGSRIVWVAYAFMRALTFWIRRYHWDSYFEPVDPGLLALAASFYSGPIMYLFSRTSHVWAYQWLQASLVPPAQRTQRTENFPLILIFYIMMAGVPLLHSIVGQALHRYRHPHATSTFATRTPDTFASRRFNDWKHWLLFLRWPRGHDGAIKEGGTLYHLFDTNPRYRKFPLFSTRGSDCFVLCVDANTGSIVRQVRLSLIYAMDPQTTCPSLAIPICPHDHPTCAVCTLEVSPGCDPSKQASPSAKCLHLGANDCQWMK</sequence>
<feature type="transmembrane region" description="Helical" evidence="1">
    <location>
        <begin position="298"/>
        <end position="318"/>
    </location>
</feature>
<keyword evidence="1" id="KW-1133">Transmembrane helix</keyword>